<dbReference type="PROSITE" id="PS50330">
    <property type="entry name" value="UIM"/>
    <property type="match status" value="1"/>
</dbReference>
<dbReference type="GO" id="GO:0005730">
    <property type="term" value="C:nucleolus"/>
    <property type="evidence" value="ECO:0007669"/>
    <property type="project" value="TreeGrafter"/>
</dbReference>
<protein>
    <recommendedName>
        <fullName evidence="9">Endonuclease V</fullName>
    </recommendedName>
</protein>
<name>A0A7J6R5I1_PEROL</name>
<dbReference type="AlphaFoldDB" id="A0A7J6R5I1"/>
<dbReference type="InterPro" id="IPR007581">
    <property type="entry name" value="Endonuclease-V"/>
</dbReference>
<feature type="region of interest" description="Disordered" evidence="6">
    <location>
        <begin position="397"/>
        <end position="418"/>
    </location>
</feature>
<keyword evidence="5" id="KW-0378">Hydrolase</keyword>
<evidence type="ECO:0000256" key="3">
    <source>
        <dbReference type="ARBA" id="ARBA00022722"/>
    </source>
</evidence>
<dbReference type="Gene3D" id="1.10.8.10">
    <property type="entry name" value="DNA helicase RuvA subunit, C-terminal domain"/>
    <property type="match status" value="1"/>
</dbReference>
<proteinExistence type="predicted"/>
<gene>
    <name evidence="7" type="ORF">FOZ63_033052</name>
</gene>
<feature type="non-terminal residue" evidence="7">
    <location>
        <position position="515"/>
    </location>
</feature>
<dbReference type="Gene3D" id="3.30.2170.10">
    <property type="entry name" value="archaeoglobus fulgidus dsm 4304 superfamily"/>
    <property type="match status" value="1"/>
</dbReference>
<dbReference type="GO" id="GO:0006281">
    <property type="term" value="P:DNA repair"/>
    <property type="evidence" value="ECO:0007669"/>
    <property type="project" value="InterPro"/>
</dbReference>
<dbReference type="GO" id="GO:0003727">
    <property type="term" value="F:single-stranded RNA binding"/>
    <property type="evidence" value="ECO:0007669"/>
    <property type="project" value="TreeGrafter"/>
</dbReference>
<keyword evidence="2" id="KW-0963">Cytoplasm</keyword>
<evidence type="ECO:0000313" key="7">
    <source>
        <dbReference type="EMBL" id="KAF4715915.1"/>
    </source>
</evidence>
<dbReference type="Proteomes" id="UP000553632">
    <property type="component" value="Unassembled WGS sequence"/>
</dbReference>
<reference evidence="7 8" key="1">
    <citation type="submission" date="2020-04" db="EMBL/GenBank/DDBJ databases">
        <title>Perkinsus olseni comparative genomics.</title>
        <authorList>
            <person name="Bogema D.R."/>
        </authorList>
    </citation>
    <scope>NUCLEOTIDE SEQUENCE [LARGE SCALE GENOMIC DNA]</scope>
    <source>
        <strain evidence="7 8">ATCC PRA-207</strain>
    </source>
</reference>
<dbReference type="PANTHER" id="PTHR28511">
    <property type="entry name" value="ENDONUCLEASE V"/>
    <property type="match status" value="1"/>
</dbReference>
<evidence type="ECO:0000313" key="8">
    <source>
        <dbReference type="Proteomes" id="UP000553632"/>
    </source>
</evidence>
<evidence type="ECO:0000256" key="1">
    <source>
        <dbReference type="ARBA" id="ARBA00004496"/>
    </source>
</evidence>
<dbReference type="GO" id="GO:0016891">
    <property type="term" value="F:RNA endonuclease activity producing 5'-phosphomonoesters, hydrolytic mechanism"/>
    <property type="evidence" value="ECO:0007669"/>
    <property type="project" value="TreeGrafter"/>
</dbReference>
<comment type="subcellular location">
    <subcellularLocation>
        <location evidence="1">Cytoplasm</location>
    </subcellularLocation>
</comment>
<comment type="caution">
    <text evidence="7">The sequence shown here is derived from an EMBL/GenBank/DDBJ whole genome shotgun (WGS) entry which is preliminary data.</text>
</comment>
<evidence type="ECO:0000256" key="4">
    <source>
        <dbReference type="ARBA" id="ARBA00022759"/>
    </source>
</evidence>
<dbReference type="InterPro" id="IPR003903">
    <property type="entry name" value="UIM_dom"/>
</dbReference>
<evidence type="ECO:0000256" key="2">
    <source>
        <dbReference type="ARBA" id="ARBA00022490"/>
    </source>
</evidence>
<dbReference type="Pfam" id="PF04493">
    <property type="entry name" value="Endonuclease_5"/>
    <property type="match status" value="1"/>
</dbReference>
<dbReference type="EMBL" id="JABANO010028002">
    <property type="protein sequence ID" value="KAF4715915.1"/>
    <property type="molecule type" value="Genomic_DNA"/>
</dbReference>
<dbReference type="CDD" id="cd06559">
    <property type="entry name" value="Endonuclease_V"/>
    <property type="match status" value="1"/>
</dbReference>
<evidence type="ECO:0008006" key="9">
    <source>
        <dbReference type="Google" id="ProtNLM"/>
    </source>
</evidence>
<dbReference type="GO" id="GO:0005737">
    <property type="term" value="C:cytoplasm"/>
    <property type="evidence" value="ECO:0007669"/>
    <property type="project" value="UniProtKB-SubCell"/>
</dbReference>
<dbReference type="PANTHER" id="PTHR28511:SF1">
    <property type="entry name" value="ENDONUCLEASE V"/>
    <property type="match status" value="1"/>
</dbReference>
<keyword evidence="3" id="KW-0540">Nuclease</keyword>
<dbReference type="InterPro" id="IPR009060">
    <property type="entry name" value="UBA-like_sf"/>
</dbReference>
<dbReference type="SUPFAM" id="SSF46934">
    <property type="entry name" value="UBA-like"/>
    <property type="match status" value="1"/>
</dbReference>
<evidence type="ECO:0000256" key="6">
    <source>
        <dbReference type="SAM" id="MobiDB-lite"/>
    </source>
</evidence>
<evidence type="ECO:0000256" key="5">
    <source>
        <dbReference type="ARBA" id="ARBA00022801"/>
    </source>
</evidence>
<organism evidence="7 8">
    <name type="scientific">Perkinsus olseni</name>
    <name type="common">Perkinsus atlanticus</name>
    <dbReference type="NCBI Taxonomy" id="32597"/>
    <lineage>
        <taxon>Eukaryota</taxon>
        <taxon>Sar</taxon>
        <taxon>Alveolata</taxon>
        <taxon>Perkinsozoa</taxon>
        <taxon>Perkinsea</taxon>
        <taxon>Perkinsida</taxon>
        <taxon>Perkinsidae</taxon>
        <taxon>Perkinsus</taxon>
    </lineage>
</organism>
<sequence>MSTPAHWVEEQQRIRSKIITTEPTCQREYVGGLDITSDPTFKEDFCVAGLVIMQLSSQSTVYEDYISVDLSQPYVPGFLAFRESEPMLQLIERVSPDQRLDLIMVDGNGLLHPRRCGAACHLGVLADIPSIGVAKNYYCSIPATPSRDDVKDRARRELRKMGDYFLIEDANDGFVYGAAVKSSDKSTNPMYYDNRIQSCRQLSGNQRSVRGMELLVSIRYVSIGHRMSLQSSIQKGRSRYKGVDAPPFTRCPAVTVKCFLVDRMPAAEHSAQHLSESLGQPLDRCLVALRRCHGDVEAAAAYLVEFMDLPDEFWLNQSLDDDVDMGASPTNRASSEEPKADDETMEYIMSDPDTAAAANEDPEIAKVLRESMEDAEGEENVKQPSGRWCDGEATAHYAAQGSSKGAEKPPEESEMKPAEFDRFTTSEEVDEEGLRNINDYCNDMGTNFVDPSFPPLNKSLYFDEASATHWTCQECHYNGNPLPEENPQKEVERDEMRREMRTFFQWGSSGLTGVV</sequence>
<keyword evidence="8" id="KW-1185">Reference proteome</keyword>
<keyword evidence="4" id="KW-0255">Endonuclease</keyword>
<accession>A0A7J6R5I1</accession>
<feature type="compositionally biased region" description="Basic and acidic residues" evidence="6">
    <location>
        <begin position="405"/>
        <end position="418"/>
    </location>
</feature>